<dbReference type="Proteomes" id="UP000807306">
    <property type="component" value="Unassembled WGS sequence"/>
</dbReference>
<dbReference type="Pfam" id="PF06644">
    <property type="entry name" value="ATP11"/>
    <property type="match status" value="1"/>
</dbReference>
<feature type="chain" id="PRO_5040365108" evidence="6">
    <location>
        <begin position="21"/>
        <end position="380"/>
    </location>
</feature>
<keyword evidence="8" id="KW-1185">Reference proteome</keyword>
<feature type="compositionally biased region" description="Low complexity" evidence="5">
    <location>
        <begin position="123"/>
        <end position="135"/>
    </location>
</feature>
<comment type="subcellular location">
    <subcellularLocation>
        <location evidence="1">Mitochondrion</location>
    </subcellularLocation>
</comment>
<keyword evidence="6" id="KW-0732">Signal</keyword>
<name>A0A9P6JKU1_9AGAR</name>
<feature type="region of interest" description="Disordered" evidence="5">
    <location>
        <begin position="112"/>
        <end position="143"/>
    </location>
</feature>
<keyword evidence="3" id="KW-0809">Transit peptide</keyword>
<keyword evidence="4" id="KW-0496">Mitochondrion</keyword>
<accession>A0A9P6JKU1</accession>
<dbReference type="InterPro" id="IPR010591">
    <property type="entry name" value="ATP11"/>
</dbReference>
<dbReference type="PANTHER" id="PTHR13126:SF0">
    <property type="entry name" value="ATP SYNTHASE MITOCHONDRIAL F1 COMPLEX ASSEMBLY FACTOR 1"/>
    <property type="match status" value="1"/>
</dbReference>
<dbReference type="GO" id="GO:0033615">
    <property type="term" value="P:mitochondrial proton-transporting ATP synthase complex assembly"/>
    <property type="evidence" value="ECO:0007669"/>
    <property type="project" value="TreeGrafter"/>
</dbReference>
<organism evidence="7 8">
    <name type="scientific">Crepidotus variabilis</name>
    <dbReference type="NCBI Taxonomy" id="179855"/>
    <lineage>
        <taxon>Eukaryota</taxon>
        <taxon>Fungi</taxon>
        <taxon>Dikarya</taxon>
        <taxon>Basidiomycota</taxon>
        <taxon>Agaricomycotina</taxon>
        <taxon>Agaricomycetes</taxon>
        <taxon>Agaricomycetidae</taxon>
        <taxon>Agaricales</taxon>
        <taxon>Agaricineae</taxon>
        <taxon>Crepidotaceae</taxon>
        <taxon>Crepidotus</taxon>
    </lineage>
</organism>
<evidence type="ECO:0000313" key="7">
    <source>
        <dbReference type="EMBL" id="KAF9524059.1"/>
    </source>
</evidence>
<comment type="similarity">
    <text evidence="2">Belongs to the ATP11 family.</text>
</comment>
<comment type="caution">
    <text evidence="7">The sequence shown here is derived from an EMBL/GenBank/DDBJ whole genome shotgun (WGS) entry which is preliminary data.</text>
</comment>
<evidence type="ECO:0000256" key="4">
    <source>
        <dbReference type="ARBA" id="ARBA00023128"/>
    </source>
</evidence>
<evidence type="ECO:0000256" key="5">
    <source>
        <dbReference type="SAM" id="MobiDB-lite"/>
    </source>
</evidence>
<reference evidence="7" key="1">
    <citation type="submission" date="2020-11" db="EMBL/GenBank/DDBJ databases">
        <authorList>
            <consortium name="DOE Joint Genome Institute"/>
            <person name="Ahrendt S."/>
            <person name="Riley R."/>
            <person name="Andreopoulos W."/>
            <person name="Labutti K."/>
            <person name="Pangilinan J."/>
            <person name="Ruiz-Duenas F.J."/>
            <person name="Barrasa J.M."/>
            <person name="Sanchez-Garcia M."/>
            <person name="Camarero S."/>
            <person name="Miyauchi S."/>
            <person name="Serrano A."/>
            <person name="Linde D."/>
            <person name="Babiker R."/>
            <person name="Drula E."/>
            <person name="Ayuso-Fernandez I."/>
            <person name="Pacheco R."/>
            <person name="Padilla G."/>
            <person name="Ferreira P."/>
            <person name="Barriuso J."/>
            <person name="Kellner H."/>
            <person name="Castanera R."/>
            <person name="Alfaro M."/>
            <person name="Ramirez L."/>
            <person name="Pisabarro A.G."/>
            <person name="Kuo A."/>
            <person name="Tritt A."/>
            <person name="Lipzen A."/>
            <person name="He G."/>
            <person name="Yan M."/>
            <person name="Ng V."/>
            <person name="Cullen D."/>
            <person name="Martin F."/>
            <person name="Rosso M.-N."/>
            <person name="Henrissat B."/>
            <person name="Hibbett D."/>
            <person name="Martinez A.T."/>
            <person name="Grigoriev I.V."/>
        </authorList>
    </citation>
    <scope>NUCLEOTIDE SEQUENCE</scope>
    <source>
        <strain evidence="7">CBS 506.95</strain>
    </source>
</reference>
<protein>
    <submittedName>
        <fullName evidence="7">ATP11 protein-domain-containing protein</fullName>
    </submittedName>
</protein>
<dbReference type="EMBL" id="MU157905">
    <property type="protein sequence ID" value="KAF9524059.1"/>
    <property type="molecule type" value="Genomic_DNA"/>
</dbReference>
<evidence type="ECO:0000313" key="8">
    <source>
        <dbReference type="Proteomes" id="UP000807306"/>
    </source>
</evidence>
<evidence type="ECO:0000256" key="6">
    <source>
        <dbReference type="SAM" id="SignalP"/>
    </source>
</evidence>
<feature type="signal peptide" evidence="6">
    <location>
        <begin position="1"/>
        <end position="20"/>
    </location>
</feature>
<evidence type="ECO:0000256" key="3">
    <source>
        <dbReference type="ARBA" id="ARBA00022946"/>
    </source>
</evidence>
<dbReference type="OrthoDB" id="16535at2759"/>
<gene>
    <name evidence="7" type="ORF">CPB83DRAFT_861820</name>
</gene>
<evidence type="ECO:0000256" key="2">
    <source>
        <dbReference type="ARBA" id="ARBA00009116"/>
    </source>
</evidence>
<dbReference type="AlphaFoldDB" id="A0A9P6JKU1"/>
<dbReference type="PANTHER" id="PTHR13126">
    <property type="entry name" value="CHAPERONE ATP11"/>
    <property type="match status" value="1"/>
</dbReference>
<dbReference type="GO" id="GO:0005739">
    <property type="term" value="C:mitochondrion"/>
    <property type="evidence" value="ECO:0007669"/>
    <property type="project" value="UniProtKB-SubCell"/>
</dbReference>
<sequence length="380" mass="42733">MWHWQFRILTFMNVHRFVTSSLNASSRRVCSRCAQNKQYLVSFRRSLGSQATSSLGAHDKYAEKLKSRAKEAGLSVDELLKKAEAVKEERRKRDVEELKKEAEKVKAKSGVLEQLEKGKQLEPGSSSTKSKPTSGLGERKDAPPYKELSTILNLQKLFSSPHTAEQISALWTAYHASRSNGTGRGFVCASIPLELFNKMAKNGKQYSSFVVPVPRVQPKSEAVDTVEEETAHEFYYLQWDFHPAPPIPSDNLFTKPSYTTPDGKSNPATTTVLFAPLQEYKLRQSFATPYLVLTMYTELVATHGVVLLRGEITPSSGGGAGYMMSQDDAQLLTMALQRFYLWSEKDSGSQDEGKQLLRTFHEKPEAFKWQDLLKFSSLTI</sequence>
<proteinExistence type="inferred from homology"/>
<evidence type="ECO:0000256" key="1">
    <source>
        <dbReference type="ARBA" id="ARBA00004173"/>
    </source>
</evidence>